<dbReference type="CDD" id="cd10918">
    <property type="entry name" value="CE4_NodB_like_5s_6s"/>
    <property type="match status" value="1"/>
</dbReference>
<dbReference type="PANTHER" id="PTHR34216">
    <property type="match status" value="1"/>
</dbReference>
<dbReference type="PROSITE" id="PS51677">
    <property type="entry name" value="NODB"/>
    <property type="match status" value="1"/>
</dbReference>
<organism evidence="4 5">
    <name type="scientific">Nocardioides panacisoli</name>
    <dbReference type="NCBI Taxonomy" id="627624"/>
    <lineage>
        <taxon>Bacteria</taxon>
        <taxon>Bacillati</taxon>
        <taxon>Actinomycetota</taxon>
        <taxon>Actinomycetes</taxon>
        <taxon>Propionibacteriales</taxon>
        <taxon>Nocardioidaceae</taxon>
        <taxon>Nocardioides</taxon>
    </lineage>
</organism>
<dbReference type="InterPro" id="IPR051398">
    <property type="entry name" value="Polysacch_Deacetylase"/>
</dbReference>
<dbReference type="RefSeq" id="WP_344776251.1">
    <property type="nucleotide sequence ID" value="NZ_BAABAH010000009.1"/>
</dbReference>
<proteinExistence type="predicted"/>
<protein>
    <submittedName>
        <fullName evidence="4">Polysaccharide deacetylase family protein</fullName>
    </submittedName>
</protein>
<feature type="domain" description="NodB homology" evidence="3">
    <location>
        <begin position="65"/>
        <end position="269"/>
    </location>
</feature>
<accession>A0ABP7IQE6</accession>
<dbReference type="InterPro" id="IPR002509">
    <property type="entry name" value="NODB_dom"/>
</dbReference>
<dbReference type="Proteomes" id="UP001501821">
    <property type="component" value="Unassembled WGS sequence"/>
</dbReference>
<gene>
    <name evidence="4" type="ORF">GCM10022242_26960</name>
</gene>
<evidence type="ECO:0000259" key="3">
    <source>
        <dbReference type="PROSITE" id="PS51677"/>
    </source>
</evidence>
<evidence type="ECO:0000256" key="1">
    <source>
        <dbReference type="ARBA" id="ARBA00004613"/>
    </source>
</evidence>
<sequence>MRRPSALVLMYHGVDRVGAVRDPHAMFVTPEAFRAQVEHVLESGFVPITVQDYLAGLDGVPLPQKAVLITFDDGYLGVGEHAAPVLASFGVPSVLYVPAGLLGGWSEWLEPRHRHRLMSDADLRAVHGQGMAVGVHGLDHTDLTTLSDAELRRQTVDTREVLESVVGDDVRSFAFPYGSHDARVRAAVRAAGYRAAFAVHDREDDFAIRRVDVNAFDTMRTFRLKLRPLYPSVRSASERFPAARRLAHDLLGRAVRDQHDGGTVTVRTR</sequence>
<dbReference type="EMBL" id="BAABAH010000009">
    <property type="protein sequence ID" value="GAA3824113.1"/>
    <property type="molecule type" value="Genomic_DNA"/>
</dbReference>
<evidence type="ECO:0000256" key="2">
    <source>
        <dbReference type="ARBA" id="ARBA00022729"/>
    </source>
</evidence>
<dbReference type="Gene3D" id="3.20.20.370">
    <property type="entry name" value="Glycoside hydrolase/deacetylase"/>
    <property type="match status" value="1"/>
</dbReference>
<dbReference type="InterPro" id="IPR011330">
    <property type="entry name" value="Glyco_hydro/deAcase_b/a-brl"/>
</dbReference>
<keyword evidence="2" id="KW-0732">Signal</keyword>
<dbReference type="SUPFAM" id="SSF88713">
    <property type="entry name" value="Glycoside hydrolase/deacetylase"/>
    <property type="match status" value="1"/>
</dbReference>
<keyword evidence="5" id="KW-1185">Reference proteome</keyword>
<reference evidence="5" key="1">
    <citation type="journal article" date="2019" name="Int. J. Syst. Evol. Microbiol.">
        <title>The Global Catalogue of Microorganisms (GCM) 10K type strain sequencing project: providing services to taxonomists for standard genome sequencing and annotation.</title>
        <authorList>
            <consortium name="The Broad Institute Genomics Platform"/>
            <consortium name="The Broad Institute Genome Sequencing Center for Infectious Disease"/>
            <person name="Wu L."/>
            <person name="Ma J."/>
        </authorList>
    </citation>
    <scope>NUCLEOTIDE SEQUENCE [LARGE SCALE GENOMIC DNA]</scope>
    <source>
        <strain evidence="5">JCM 16953</strain>
    </source>
</reference>
<comment type="subcellular location">
    <subcellularLocation>
        <location evidence="1">Secreted</location>
    </subcellularLocation>
</comment>
<dbReference type="Pfam" id="PF01522">
    <property type="entry name" value="Polysacc_deac_1"/>
    <property type="match status" value="1"/>
</dbReference>
<evidence type="ECO:0000313" key="4">
    <source>
        <dbReference type="EMBL" id="GAA3824113.1"/>
    </source>
</evidence>
<dbReference type="PANTHER" id="PTHR34216:SF3">
    <property type="entry name" value="POLY-BETA-1,6-N-ACETYL-D-GLUCOSAMINE N-DEACETYLASE"/>
    <property type="match status" value="1"/>
</dbReference>
<evidence type="ECO:0000313" key="5">
    <source>
        <dbReference type="Proteomes" id="UP001501821"/>
    </source>
</evidence>
<name>A0ABP7IQE6_9ACTN</name>
<comment type="caution">
    <text evidence="4">The sequence shown here is derived from an EMBL/GenBank/DDBJ whole genome shotgun (WGS) entry which is preliminary data.</text>
</comment>